<keyword evidence="4 8" id="KW-1133">Transmembrane helix</keyword>
<feature type="transmembrane region" description="Helical" evidence="8">
    <location>
        <begin position="130"/>
        <end position="147"/>
    </location>
</feature>
<accession>A0A0C2DQK2</accession>
<evidence type="ECO:0000256" key="6">
    <source>
        <dbReference type="ARBA" id="ARBA00023136"/>
    </source>
</evidence>
<dbReference type="GO" id="GO:0005886">
    <property type="term" value="C:plasma membrane"/>
    <property type="evidence" value="ECO:0007669"/>
    <property type="project" value="UniProtKB-SubCell"/>
</dbReference>
<dbReference type="GO" id="GO:0016491">
    <property type="term" value="F:oxidoreductase activity"/>
    <property type="evidence" value="ECO:0007669"/>
    <property type="project" value="UniProtKB-KW"/>
</dbReference>
<feature type="transmembrane region" description="Helical" evidence="8">
    <location>
        <begin position="35"/>
        <end position="55"/>
    </location>
</feature>
<keyword evidence="11" id="KW-1185">Reference proteome</keyword>
<dbReference type="PRINTS" id="PR01434">
    <property type="entry name" value="NADHDHGNASE5"/>
</dbReference>
<proteinExistence type="predicted"/>
<feature type="transmembrane region" description="Helical" evidence="8">
    <location>
        <begin position="321"/>
        <end position="346"/>
    </location>
</feature>
<dbReference type="PANTHER" id="PTHR42682">
    <property type="entry name" value="HYDROGENASE-4 COMPONENT F"/>
    <property type="match status" value="1"/>
</dbReference>
<dbReference type="InterPro" id="IPR001750">
    <property type="entry name" value="ND/Mrp_TM"/>
</dbReference>
<evidence type="ECO:0000256" key="7">
    <source>
        <dbReference type="RuleBase" id="RU000320"/>
    </source>
</evidence>
<feature type="transmembrane region" description="Helical" evidence="8">
    <location>
        <begin position="202"/>
        <end position="224"/>
    </location>
</feature>
<feature type="transmembrane region" description="Helical" evidence="8">
    <location>
        <begin position="436"/>
        <end position="456"/>
    </location>
</feature>
<evidence type="ECO:0000313" key="11">
    <source>
        <dbReference type="Proteomes" id="UP000035068"/>
    </source>
</evidence>
<comment type="subcellular location">
    <subcellularLocation>
        <location evidence="1">Cell membrane</location>
        <topology evidence="1">Multi-pass membrane protein</topology>
    </subcellularLocation>
    <subcellularLocation>
        <location evidence="7">Membrane</location>
        <topology evidence="7">Multi-pass membrane protein</topology>
    </subcellularLocation>
</comment>
<dbReference type="AlphaFoldDB" id="A0A0C2DQK2"/>
<dbReference type="Pfam" id="PF00361">
    <property type="entry name" value="Proton_antipo_M"/>
    <property type="match status" value="1"/>
</dbReference>
<evidence type="ECO:0000256" key="2">
    <source>
        <dbReference type="ARBA" id="ARBA00022475"/>
    </source>
</evidence>
<feature type="transmembrane region" description="Helical" evidence="8">
    <location>
        <begin position="476"/>
        <end position="494"/>
    </location>
</feature>
<feature type="transmembrane region" description="Helical" evidence="8">
    <location>
        <begin position="75"/>
        <end position="94"/>
    </location>
</feature>
<organism evidence="10 11">
    <name type="scientific">Geoalkalibacter ferrihydriticus DSM 17813</name>
    <dbReference type="NCBI Taxonomy" id="1121915"/>
    <lineage>
        <taxon>Bacteria</taxon>
        <taxon>Pseudomonadati</taxon>
        <taxon>Thermodesulfobacteriota</taxon>
        <taxon>Desulfuromonadia</taxon>
        <taxon>Desulfuromonadales</taxon>
        <taxon>Geoalkalibacteraceae</taxon>
        <taxon>Geoalkalibacter</taxon>
    </lineage>
</organism>
<feature type="transmembrane region" description="Helical" evidence="8">
    <location>
        <begin position="267"/>
        <end position="286"/>
    </location>
</feature>
<keyword evidence="3 7" id="KW-0812">Transmembrane</keyword>
<sequence length="583" mass="62390">MTGAGLAQVGLLPLVPLLPLVLLTVLWFRRCTATALRLVPWAPLPGLLLVLLPPSEAVFELPWMLLGGSLGLDPAGRLFLFLFSLLWMAAGLYARGYLREDPRQRRFFAFFLLAMCGNLGMPIARDMLDFYLFFAMMSFSAYGLVVHDSSEFALRAGRIYLYLVLVSEVVLFVALVLAAQAGQSLALADAAVAIALAPERNLIMALLLVGFGIKMGVVPLHVWLPLAHPAAPIPASAVLSGAMIKAGLLGLLRFLPLGEVALPGWSLVFILLGLAMAFFGVLAGLAQHQAKAVLAYSSISQMGFPLLGLGLALAAPQSWPLLAPVILLYALHHGLAKGALFLGVGMAGELTVSTRRRYLVLGGLLLPALALAGAPLTSGALAKGALKPLVSMAPGGWAELLPWLLSLGAIGTTLLMARFLAVLWPRSAARQAPRPLMWSGWGLLILGVLLCRDGRLPDFIGVTATPGGFSYGLWDALWPVAVGALVAAAAWLRLPRRGGEAAALLPPGELLLVLRKFMQPLTQLARRLHVDVLPRRLKWRAPPGVRWHNLALLLSLHEAEQALRRLPTAGLVFLIVLLLLLTL</sequence>
<feature type="transmembrane region" description="Helical" evidence="8">
    <location>
        <begin position="236"/>
        <end position="255"/>
    </location>
</feature>
<keyword evidence="2" id="KW-1003">Cell membrane</keyword>
<dbReference type="PANTHER" id="PTHR42682:SF4">
    <property type="entry name" value="NADH-UBIQUINONE_PLASTOQUINONE"/>
    <property type="match status" value="1"/>
</dbReference>
<feature type="transmembrane region" description="Helical" evidence="8">
    <location>
        <begin position="293"/>
        <end position="315"/>
    </location>
</feature>
<keyword evidence="6 8" id="KW-0472">Membrane</keyword>
<evidence type="ECO:0000256" key="1">
    <source>
        <dbReference type="ARBA" id="ARBA00004651"/>
    </source>
</evidence>
<evidence type="ECO:0000256" key="3">
    <source>
        <dbReference type="ARBA" id="ARBA00022692"/>
    </source>
</evidence>
<dbReference type="EMBL" id="JWJD01000008">
    <property type="protein sequence ID" value="KIH75694.1"/>
    <property type="molecule type" value="Genomic_DNA"/>
</dbReference>
<feature type="transmembrane region" description="Helical" evidence="8">
    <location>
        <begin position="6"/>
        <end position="28"/>
    </location>
</feature>
<feature type="transmembrane region" description="Helical" evidence="8">
    <location>
        <begin position="401"/>
        <end position="424"/>
    </location>
</feature>
<name>A0A0C2DQK2_9BACT</name>
<feature type="transmembrane region" description="Helical" evidence="8">
    <location>
        <begin position="159"/>
        <end position="182"/>
    </location>
</feature>
<feature type="transmembrane region" description="Helical" evidence="8">
    <location>
        <begin position="358"/>
        <end position="381"/>
    </location>
</feature>
<protein>
    <recommendedName>
        <fullName evidence="9">NADH:quinone oxidoreductase/Mrp antiporter transmembrane domain-containing protein</fullName>
    </recommendedName>
</protein>
<feature type="transmembrane region" description="Helical" evidence="8">
    <location>
        <begin position="106"/>
        <end position="124"/>
    </location>
</feature>
<reference evidence="10 11" key="1">
    <citation type="submission" date="2014-12" db="EMBL/GenBank/DDBJ databases">
        <title>Genomes of Geoalkalibacter ferrihydriticus and Geoalkalibacter subterraneus, two haloalkaliphilic metal-reducing members of the Geobacteraceae.</title>
        <authorList>
            <person name="Badalamenti J.P."/>
            <person name="Torres C.I."/>
            <person name="Krajmalnik-Brown R."/>
            <person name="Bond D.R."/>
        </authorList>
    </citation>
    <scope>NUCLEOTIDE SEQUENCE [LARGE SCALE GENOMIC DNA]</scope>
    <source>
        <strain evidence="10 11">DSM 17813</strain>
    </source>
</reference>
<evidence type="ECO:0000256" key="8">
    <source>
        <dbReference type="SAM" id="Phobius"/>
    </source>
</evidence>
<gene>
    <name evidence="10" type="ORF">GFER_15335</name>
</gene>
<comment type="caution">
    <text evidence="10">The sequence shown here is derived from an EMBL/GenBank/DDBJ whole genome shotgun (WGS) entry which is preliminary data.</text>
</comment>
<evidence type="ECO:0000313" key="10">
    <source>
        <dbReference type="EMBL" id="KIH75694.1"/>
    </source>
</evidence>
<evidence type="ECO:0000256" key="5">
    <source>
        <dbReference type="ARBA" id="ARBA00023002"/>
    </source>
</evidence>
<evidence type="ECO:0000259" key="9">
    <source>
        <dbReference type="Pfam" id="PF00361"/>
    </source>
</evidence>
<dbReference type="RefSeq" id="WP_040100814.1">
    <property type="nucleotide sequence ID" value="NZ_JWJD01000008.1"/>
</dbReference>
<dbReference type="InterPro" id="IPR052175">
    <property type="entry name" value="ComplexI-like_HydComp"/>
</dbReference>
<feature type="domain" description="NADH:quinone oxidoreductase/Mrp antiporter transmembrane" evidence="9">
    <location>
        <begin position="124"/>
        <end position="355"/>
    </location>
</feature>
<keyword evidence="5" id="KW-0560">Oxidoreductase</keyword>
<dbReference type="Proteomes" id="UP000035068">
    <property type="component" value="Unassembled WGS sequence"/>
</dbReference>
<evidence type="ECO:0000256" key="4">
    <source>
        <dbReference type="ARBA" id="ARBA00022989"/>
    </source>
</evidence>